<protein>
    <recommendedName>
        <fullName evidence="2">F-box domain-containing protein</fullName>
    </recommendedName>
</protein>
<reference evidence="1" key="1">
    <citation type="journal article" date="2020" name="Nature">
        <title>Giant virus diversity and host interactions through global metagenomics.</title>
        <authorList>
            <person name="Schulz F."/>
            <person name="Roux S."/>
            <person name="Paez-Espino D."/>
            <person name="Jungbluth S."/>
            <person name="Walsh D.A."/>
            <person name="Denef V.J."/>
            <person name="McMahon K.D."/>
            <person name="Konstantinidis K.T."/>
            <person name="Eloe-Fadrosh E.A."/>
            <person name="Kyrpides N.C."/>
            <person name="Woyke T."/>
        </authorList>
    </citation>
    <scope>NUCLEOTIDE SEQUENCE</scope>
    <source>
        <strain evidence="1">GVMAG-S-1038524-41</strain>
    </source>
</reference>
<evidence type="ECO:0008006" key="2">
    <source>
        <dbReference type="Google" id="ProtNLM"/>
    </source>
</evidence>
<name>A0A6C0JQC2_9ZZZZ</name>
<dbReference type="EMBL" id="MN740671">
    <property type="protein sequence ID" value="QHU07016.1"/>
    <property type="molecule type" value="Genomic_DNA"/>
</dbReference>
<dbReference type="AlphaFoldDB" id="A0A6C0JQC2"/>
<accession>A0A6C0JQC2</accession>
<sequence>MSLLTTPSDNIVNVMSFLDDRTNTRLIRACKDLCKHAKEYGFVTYINADLNTNMLTFIQRFCQHDNSIKRIRVRGVDNPHIWLPHYVERIEFDHCAITSYVNPCSRANPHLVKSFKLKDYHRYKFKTKIRINWNCFPNLEELELYVHDVDMTGFEKLKKLKRINIDTSTFGKVTHI</sequence>
<organism evidence="1">
    <name type="scientific">viral metagenome</name>
    <dbReference type="NCBI Taxonomy" id="1070528"/>
    <lineage>
        <taxon>unclassified sequences</taxon>
        <taxon>metagenomes</taxon>
        <taxon>organismal metagenomes</taxon>
    </lineage>
</organism>
<proteinExistence type="predicted"/>
<evidence type="ECO:0000313" key="1">
    <source>
        <dbReference type="EMBL" id="QHU07016.1"/>
    </source>
</evidence>